<gene>
    <name evidence="2" type="ORF">Y1Q_0011812</name>
</gene>
<name>A0A151NS61_ALLMI</name>
<evidence type="ECO:0000256" key="1">
    <source>
        <dbReference type="SAM" id="Phobius"/>
    </source>
</evidence>
<organism evidence="2 3">
    <name type="scientific">Alligator mississippiensis</name>
    <name type="common">American alligator</name>
    <dbReference type="NCBI Taxonomy" id="8496"/>
    <lineage>
        <taxon>Eukaryota</taxon>
        <taxon>Metazoa</taxon>
        <taxon>Chordata</taxon>
        <taxon>Craniata</taxon>
        <taxon>Vertebrata</taxon>
        <taxon>Euteleostomi</taxon>
        <taxon>Archelosauria</taxon>
        <taxon>Archosauria</taxon>
        <taxon>Crocodylia</taxon>
        <taxon>Alligatoridae</taxon>
        <taxon>Alligatorinae</taxon>
        <taxon>Alligator</taxon>
    </lineage>
</organism>
<proteinExistence type="predicted"/>
<keyword evidence="1" id="KW-0812">Transmembrane</keyword>
<protein>
    <recommendedName>
        <fullName evidence="4">Ubiquinol-cytochrome-c reductase complex assembly factor 3</fullName>
    </recommendedName>
</protein>
<feature type="transmembrane region" description="Helical" evidence="1">
    <location>
        <begin position="6"/>
        <end position="28"/>
    </location>
</feature>
<keyword evidence="3" id="KW-1185">Reference proteome</keyword>
<dbReference type="AlphaFoldDB" id="A0A151NS61"/>
<accession>A0A151NS61</accession>
<keyword evidence="1" id="KW-0472">Membrane</keyword>
<sequence length="79" mass="9025">MEKLALLGRMAFTASMPIALGLVIVTMWDRGQEEFAETLSKTYPGHQADQKERAQLMAVLRQAAKTKRNLVREKFSWDD</sequence>
<comment type="caution">
    <text evidence="2">The sequence shown here is derived from an EMBL/GenBank/DDBJ whole genome shotgun (WGS) entry which is preliminary data.</text>
</comment>
<reference evidence="2 3" key="1">
    <citation type="journal article" date="2012" name="Genome Biol.">
        <title>Sequencing three crocodilian genomes to illuminate the evolution of archosaurs and amniotes.</title>
        <authorList>
            <person name="St John J.A."/>
            <person name="Braun E.L."/>
            <person name="Isberg S.R."/>
            <person name="Miles L.G."/>
            <person name="Chong A.Y."/>
            <person name="Gongora J."/>
            <person name="Dalzell P."/>
            <person name="Moran C."/>
            <person name="Bed'hom B."/>
            <person name="Abzhanov A."/>
            <person name="Burgess S.C."/>
            <person name="Cooksey A.M."/>
            <person name="Castoe T.A."/>
            <person name="Crawford N.G."/>
            <person name="Densmore L.D."/>
            <person name="Drew J.C."/>
            <person name="Edwards S.V."/>
            <person name="Faircloth B.C."/>
            <person name="Fujita M.K."/>
            <person name="Greenwold M.J."/>
            <person name="Hoffmann F.G."/>
            <person name="Howard J.M."/>
            <person name="Iguchi T."/>
            <person name="Janes D.E."/>
            <person name="Khan S.Y."/>
            <person name="Kohno S."/>
            <person name="de Koning A.J."/>
            <person name="Lance S.L."/>
            <person name="McCarthy F.M."/>
            <person name="McCormack J.E."/>
            <person name="Merchant M.E."/>
            <person name="Peterson D.G."/>
            <person name="Pollock D.D."/>
            <person name="Pourmand N."/>
            <person name="Raney B.J."/>
            <person name="Roessler K.A."/>
            <person name="Sanford J.R."/>
            <person name="Sawyer R.H."/>
            <person name="Schmidt C.J."/>
            <person name="Triplett E.W."/>
            <person name="Tuberville T.D."/>
            <person name="Venegas-Anaya M."/>
            <person name="Howard J.T."/>
            <person name="Jarvis E.D."/>
            <person name="Guillette L.J.Jr."/>
            <person name="Glenn T.C."/>
            <person name="Green R.E."/>
            <person name="Ray D.A."/>
        </authorList>
    </citation>
    <scope>NUCLEOTIDE SEQUENCE [LARGE SCALE GENOMIC DNA]</scope>
    <source>
        <strain evidence="2">KSC_2009_1</strain>
    </source>
</reference>
<evidence type="ECO:0000313" key="2">
    <source>
        <dbReference type="EMBL" id="KYO39295.1"/>
    </source>
</evidence>
<dbReference type="Proteomes" id="UP000050525">
    <property type="component" value="Unassembled WGS sequence"/>
</dbReference>
<evidence type="ECO:0008006" key="4">
    <source>
        <dbReference type="Google" id="ProtNLM"/>
    </source>
</evidence>
<evidence type="ECO:0000313" key="3">
    <source>
        <dbReference type="Proteomes" id="UP000050525"/>
    </source>
</evidence>
<keyword evidence="1" id="KW-1133">Transmembrane helix</keyword>
<dbReference type="EMBL" id="AKHW03002321">
    <property type="protein sequence ID" value="KYO39295.1"/>
    <property type="molecule type" value="Genomic_DNA"/>
</dbReference>